<dbReference type="Pfam" id="PF00005">
    <property type="entry name" value="ABC_tran"/>
    <property type="match status" value="1"/>
</dbReference>
<comment type="subcellular location">
    <subcellularLocation>
        <location evidence="1">Membrane</location>
        <topology evidence="1">Multi-pass membrane protein</topology>
    </subcellularLocation>
</comment>
<dbReference type="InterPro" id="IPR042099">
    <property type="entry name" value="ANL_N_sf"/>
</dbReference>
<feature type="transmembrane region" description="Helical" evidence="8">
    <location>
        <begin position="1026"/>
        <end position="1050"/>
    </location>
</feature>
<feature type="domain" description="ABC transporter" evidence="9">
    <location>
        <begin position="595"/>
        <end position="828"/>
    </location>
</feature>
<keyword evidence="3" id="KW-0547">Nucleotide-binding</keyword>
<dbReference type="InterPro" id="IPR003593">
    <property type="entry name" value="AAA+_ATPase"/>
</dbReference>
<evidence type="ECO:0000256" key="1">
    <source>
        <dbReference type="ARBA" id="ARBA00004141"/>
    </source>
</evidence>
<feature type="transmembrane region" description="Helical" evidence="8">
    <location>
        <begin position="945"/>
        <end position="966"/>
    </location>
</feature>
<dbReference type="InterPro" id="IPR008984">
    <property type="entry name" value="SMAD_FHA_dom_sf"/>
</dbReference>
<dbReference type="Gene3D" id="3.40.50.300">
    <property type="entry name" value="P-loop containing nucleotide triphosphate hydrolases"/>
    <property type="match status" value="1"/>
</dbReference>
<protein>
    <submittedName>
        <fullName evidence="10">Amino acid adenylation domain-containing protein</fullName>
    </submittedName>
</protein>
<gene>
    <name evidence="10" type="ORF">ACFSCY_19540</name>
</gene>
<dbReference type="InterPro" id="IPR003439">
    <property type="entry name" value="ABC_transporter-like_ATP-bd"/>
</dbReference>
<evidence type="ECO:0000256" key="3">
    <source>
        <dbReference type="ARBA" id="ARBA00022741"/>
    </source>
</evidence>
<keyword evidence="5 8" id="KW-1133">Transmembrane helix</keyword>
<reference evidence="11" key="1">
    <citation type="journal article" date="2019" name="Int. J. Syst. Evol. Microbiol.">
        <title>The Global Catalogue of Microorganisms (GCM) 10K type strain sequencing project: providing services to taxonomists for standard genome sequencing and annotation.</title>
        <authorList>
            <consortium name="The Broad Institute Genomics Platform"/>
            <consortium name="The Broad Institute Genome Sequencing Center for Infectious Disease"/>
            <person name="Wu L."/>
            <person name="Ma J."/>
        </authorList>
    </citation>
    <scope>NUCLEOTIDE SEQUENCE [LARGE SCALE GENOMIC DNA]</scope>
    <source>
        <strain evidence="11">JCM 12165</strain>
    </source>
</reference>
<evidence type="ECO:0000256" key="7">
    <source>
        <dbReference type="SAM" id="MobiDB-lite"/>
    </source>
</evidence>
<dbReference type="CDD" id="cd00060">
    <property type="entry name" value="FHA"/>
    <property type="match status" value="1"/>
</dbReference>
<evidence type="ECO:0000256" key="8">
    <source>
        <dbReference type="SAM" id="Phobius"/>
    </source>
</evidence>
<feature type="region of interest" description="Disordered" evidence="7">
    <location>
        <begin position="1"/>
        <end position="20"/>
    </location>
</feature>
<dbReference type="CDD" id="cd05930">
    <property type="entry name" value="A_NRPS"/>
    <property type="match status" value="1"/>
</dbReference>
<evidence type="ECO:0000259" key="9">
    <source>
        <dbReference type="PROSITE" id="PS50893"/>
    </source>
</evidence>
<keyword evidence="11" id="KW-1185">Reference proteome</keyword>
<dbReference type="SUPFAM" id="SSF56801">
    <property type="entry name" value="Acetyl-CoA synthetase-like"/>
    <property type="match status" value="1"/>
</dbReference>
<dbReference type="Pfam" id="PF00501">
    <property type="entry name" value="AMP-binding"/>
    <property type="match status" value="1"/>
</dbReference>
<dbReference type="Pfam" id="PF01061">
    <property type="entry name" value="ABC2_membrane"/>
    <property type="match status" value="1"/>
</dbReference>
<comment type="caution">
    <text evidence="10">The sequence shown here is derived from an EMBL/GenBank/DDBJ whole genome shotgun (WGS) entry which is preliminary data.</text>
</comment>
<evidence type="ECO:0000313" key="10">
    <source>
        <dbReference type="EMBL" id="MFD1531631.1"/>
    </source>
</evidence>
<feature type="transmembrane region" description="Helical" evidence="8">
    <location>
        <begin position="990"/>
        <end position="1014"/>
    </location>
</feature>
<evidence type="ECO:0000313" key="11">
    <source>
        <dbReference type="Proteomes" id="UP001597145"/>
    </source>
</evidence>
<evidence type="ECO:0000256" key="2">
    <source>
        <dbReference type="ARBA" id="ARBA00022692"/>
    </source>
</evidence>
<dbReference type="SUPFAM" id="SSF52540">
    <property type="entry name" value="P-loop containing nucleoside triphosphate hydrolases"/>
    <property type="match status" value="1"/>
</dbReference>
<name>A0ABW4FNU7_9PSEU</name>
<dbReference type="PANTHER" id="PTHR45527:SF1">
    <property type="entry name" value="FATTY ACID SYNTHASE"/>
    <property type="match status" value="1"/>
</dbReference>
<proteinExistence type="predicted"/>
<evidence type="ECO:0000256" key="5">
    <source>
        <dbReference type="ARBA" id="ARBA00022989"/>
    </source>
</evidence>
<feature type="region of interest" description="Disordered" evidence="7">
    <location>
        <begin position="861"/>
        <end position="887"/>
    </location>
</feature>
<evidence type="ECO:0000256" key="4">
    <source>
        <dbReference type="ARBA" id="ARBA00022840"/>
    </source>
</evidence>
<dbReference type="EMBL" id="JBHUCP010000014">
    <property type="protein sequence ID" value="MFD1531631.1"/>
    <property type="molecule type" value="Genomic_DNA"/>
</dbReference>
<sequence>MNPLRQPAHPHVTGEPLGPRSVELLTRREHRQHATRLGEQPHTLPLVPIPELVLVDQHEAQGWRVRGDERLDHLFETRCDWYQRYGRAGQLAVDSDELSLTYDELDARANQLARYLRLRGASAGDRIGLLFDRPADSYIAMLAVLKIGAAYVPLNVSFPTDRLAYIIEDARVRMVLSASGVAQRVEQIELLTVRGTELVCLDLAARLIDEQNSRRLIDAERGILDDQLAYIIYTSGSNGRLRGVAVDHPSICNFVKVAAEVYGLRAQDRVYQGLSIAFDFSVEEIWVPWSCGATLVPRPSGGSLLGADLHAFLSERRVTAMCSVPTVLATIEDDLPDLRFLLVAGDSCPRELITRWHRPGRRFLNVYGPSEATVTATWTELHPDKPATIGIPLPTYSTVILDVEDPSHALPHGEIGEIGIAGIGLACGYLNRDDLTDEAFIPDFLGIPSNPSGRIYRTGDLGRVNIDGEIEYHGRIDRQGNVRGYRNELAEIESMLLQVPEMVQPMAEISDLAEPSATQGRYADPTTGTEKNLAEVLADIGRLTDLASPNSTFVNGHRITETAVTERDLVGIGHNLLQLVNGTLVKYLDTGDVAMEADDLTVIKDGRTLVDGASFSLPGRSSLLAVIGPSGAGKSTLLRALTGFSPADAGRVRYDGQDLYANFDELRQRIGSVPQDDILHPQLTVRRALSYAARLRFPTEVSDHDREERIDEVLVELGLQDRAELRISKLSGGQRKRTSVALELLTKPSLLFLDEPTSGLDPGLDKQVMHNLRDLADDGRTVVVVTHSVANLELCDRLLILAPGGQVAYFGPPAEALAYFDQPDFAEVFLLLEHEANTDWAARFRQSPFYYRNVEASRAPQRVEASRAPQRVSPKTASPGPAPRQQSPLSQFSILCRRYFAVIAADRPYLASLAVLPVLLSLLARAMPGGGGLSTAAGGQQPPQLLLVLVMGGILMGSSAAVRELVKERAIYRRERATGLSLAAYLSSKVAVLGLLTGIQAALFTTLALVGVAGPDQPLVVASGTIEIMLAIIGVTWAATALGLLISAVIDNADRGMPLLVLLIMCQLMLCGGLFPMKGRAVLEQLSWLVPARWGYAIGSATLDLGRAPTTLSSAAPLTTGDPLWNHNATTWAVDMGILAGLTLAMIVVSGLLLRRLDPSRGRST</sequence>
<dbReference type="InterPro" id="IPR013525">
    <property type="entry name" value="ABC2_TM"/>
</dbReference>
<keyword evidence="2 8" id="KW-0812">Transmembrane</keyword>
<keyword evidence="4" id="KW-0067">ATP-binding</keyword>
<accession>A0ABW4FNU7</accession>
<dbReference type="InterPro" id="IPR027417">
    <property type="entry name" value="P-loop_NTPase"/>
</dbReference>
<feature type="transmembrane region" description="Helical" evidence="8">
    <location>
        <begin position="1132"/>
        <end position="1154"/>
    </location>
</feature>
<dbReference type="SMART" id="SM00382">
    <property type="entry name" value="AAA"/>
    <property type="match status" value="1"/>
</dbReference>
<dbReference type="SUPFAM" id="SSF49879">
    <property type="entry name" value="SMAD/FHA domain"/>
    <property type="match status" value="1"/>
</dbReference>
<dbReference type="NCBIfam" id="TIGR01733">
    <property type="entry name" value="AA-adenyl-dom"/>
    <property type="match status" value="1"/>
</dbReference>
<feature type="transmembrane region" description="Helical" evidence="8">
    <location>
        <begin position="1057"/>
        <end position="1077"/>
    </location>
</feature>
<organism evidence="10 11">
    <name type="scientific">Pseudonocardia aurantiaca</name>
    <dbReference type="NCBI Taxonomy" id="75290"/>
    <lineage>
        <taxon>Bacteria</taxon>
        <taxon>Bacillati</taxon>
        <taxon>Actinomycetota</taxon>
        <taxon>Actinomycetes</taxon>
        <taxon>Pseudonocardiales</taxon>
        <taxon>Pseudonocardiaceae</taxon>
        <taxon>Pseudonocardia</taxon>
    </lineage>
</organism>
<evidence type="ECO:0000256" key="6">
    <source>
        <dbReference type="ARBA" id="ARBA00023136"/>
    </source>
</evidence>
<dbReference type="PROSITE" id="PS50893">
    <property type="entry name" value="ABC_TRANSPORTER_2"/>
    <property type="match status" value="1"/>
</dbReference>
<dbReference type="RefSeq" id="WP_343979631.1">
    <property type="nucleotide sequence ID" value="NZ_BAAAJG010000011.1"/>
</dbReference>
<dbReference type="Gene3D" id="3.40.50.12780">
    <property type="entry name" value="N-terminal domain of ligase-like"/>
    <property type="match status" value="1"/>
</dbReference>
<dbReference type="Proteomes" id="UP001597145">
    <property type="component" value="Unassembled WGS sequence"/>
</dbReference>
<dbReference type="InterPro" id="IPR010071">
    <property type="entry name" value="AA_adenyl_dom"/>
</dbReference>
<keyword evidence="6 8" id="KW-0472">Membrane</keyword>
<dbReference type="InterPro" id="IPR000873">
    <property type="entry name" value="AMP-dep_synth/lig_dom"/>
</dbReference>
<dbReference type="PANTHER" id="PTHR45527">
    <property type="entry name" value="NONRIBOSOMAL PEPTIDE SYNTHETASE"/>
    <property type="match status" value="1"/>
</dbReference>